<accession>A0A2X4UL39</accession>
<proteinExistence type="predicted"/>
<dbReference type="AlphaFoldDB" id="A0A2X4UL39"/>
<evidence type="ECO:0000313" key="2">
    <source>
        <dbReference type="EMBL" id="SQI40626.1"/>
    </source>
</evidence>
<keyword evidence="1" id="KW-1133">Transmembrane helix</keyword>
<evidence type="ECO:0000256" key="1">
    <source>
        <dbReference type="SAM" id="Phobius"/>
    </source>
</evidence>
<protein>
    <submittedName>
        <fullName evidence="2">Uncharacterized protein</fullName>
    </submittedName>
</protein>
<sequence>MYRRWRHVLWAASANTTGKDKNQQRRDYRFHFTLLEQSHCRALPRIAFLIVVSGLQTLAPVIMYSSMQTISNDITIAQINRFICGPWLFCELRAYHSAAGGAGISMIAVFLSAIDSLYILPAEINFTLPGDRPYAAAACGKLSQEAKWKSMSWRHRCWRHSAGRRI</sequence>
<keyword evidence="1" id="KW-0472">Membrane</keyword>
<reference evidence="2 3" key="1">
    <citation type="submission" date="2018-06" db="EMBL/GenBank/DDBJ databases">
        <authorList>
            <consortium name="Pathogen Informatics"/>
            <person name="Doyle S."/>
        </authorList>
    </citation>
    <scope>NUCLEOTIDE SEQUENCE [LARGE SCALE GENOMIC DNA]</scope>
    <source>
        <strain evidence="2 3">NCTC12961</strain>
    </source>
</reference>
<evidence type="ECO:0000313" key="3">
    <source>
        <dbReference type="Proteomes" id="UP000248897"/>
    </source>
</evidence>
<name>A0A2X4UL39_SERPL</name>
<organism evidence="2 3">
    <name type="scientific">Serratia plymuthica</name>
    <dbReference type="NCBI Taxonomy" id="82996"/>
    <lineage>
        <taxon>Bacteria</taxon>
        <taxon>Pseudomonadati</taxon>
        <taxon>Pseudomonadota</taxon>
        <taxon>Gammaproteobacteria</taxon>
        <taxon>Enterobacterales</taxon>
        <taxon>Yersiniaceae</taxon>
        <taxon>Serratia</taxon>
    </lineage>
</organism>
<gene>
    <name evidence="2" type="ORF">NCTC12961_03140</name>
</gene>
<feature type="transmembrane region" description="Helical" evidence="1">
    <location>
        <begin position="46"/>
        <end position="67"/>
    </location>
</feature>
<dbReference type="Proteomes" id="UP000248897">
    <property type="component" value="Chromosome 1"/>
</dbReference>
<keyword evidence="1" id="KW-0812">Transmembrane</keyword>
<dbReference type="EMBL" id="LS483469">
    <property type="protein sequence ID" value="SQI40626.1"/>
    <property type="molecule type" value="Genomic_DNA"/>
</dbReference>